<dbReference type="EMBL" id="CP120682">
    <property type="protein sequence ID" value="WKN36027.1"/>
    <property type="molecule type" value="Genomic_DNA"/>
</dbReference>
<accession>A0AA49JIN7</accession>
<reference evidence="2" key="2">
    <citation type="journal article" date="2024" name="Antonie Van Leeuwenhoek">
        <title>Roseihalotalea indica gen. nov., sp. nov., a halophilic Bacteroidetes from mesopelagic Southwest Indian Ocean with higher carbohydrate metabolic potential.</title>
        <authorList>
            <person name="Chen B."/>
            <person name="Zhang M."/>
            <person name="Lin D."/>
            <person name="Ye J."/>
            <person name="Tang K."/>
        </authorList>
    </citation>
    <scope>NUCLEOTIDE SEQUENCE</scope>
    <source>
        <strain evidence="2">TK19036</strain>
    </source>
</reference>
<reference evidence="2" key="1">
    <citation type="journal article" date="2023" name="Comput. Struct. Biotechnol. J.">
        <title>Discovery of a novel marine Bacteroidetes with a rich repertoire of carbohydrate-active enzymes.</title>
        <authorList>
            <person name="Chen B."/>
            <person name="Liu G."/>
            <person name="Chen Q."/>
            <person name="Wang H."/>
            <person name="Liu L."/>
            <person name="Tang K."/>
        </authorList>
    </citation>
    <scope>NUCLEOTIDE SEQUENCE</scope>
    <source>
        <strain evidence="2">TK19036</strain>
    </source>
</reference>
<evidence type="ECO:0000313" key="2">
    <source>
        <dbReference type="EMBL" id="WKN36027.1"/>
    </source>
</evidence>
<protein>
    <submittedName>
        <fullName evidence="2">DUF5682 family protein</fullName>
    </submittedName>
</protein>
<feature type="region of interest" description="Disordered" evidence="1">
    <location>
        <begin position="691"/>
        <end position="716"/>
    </location>
</feature>
<dbReference type="PANTHER" id="PTHR30634:SF14">
    <property type="match status" value="1"/>
</dbReference>
<sequence length="742" mass="83259">MPVHVLGIRHHGPGSARSVLKFLQKLQPDMLLVEGPPEADTILPYAQHPDMQPPVAMLVYRSDQPQRASFYPFATFSPEWQAITYGLKNNIPVRFMDLPFTYRFAGEQSEKSALTTEQQEKSSPEHPLSHLAQAAGFQDTELWWEHQFELRTNDQDSFEAIQEGMTALRENLILPEDPENELREAYMRKLIYQAEQDFENIAVICGAWHAPALINRPPKKEDNERLKGLPKCKIEATWVPWTYNRLTWASGYGAGVMSPGWYHHIWNAEQPEERGYGWMTQVARVFRKHQMDTSTAHIIEAVRLADTLAGLRDLPRPGLAEYNEATNTVLSFGDTSLLSLVQEELIVGQRMGEVPAEVPAVPLQFDLQQQQKRTRLKPTDERKALLLDLRKDLDLERSKLLHRLQLLEIRWGTPAYVSGKGTFKEQWNLHWEPEMTIEVIEKGIWGNTIALAASAYTRHQSAQATELSAVAQLLSQTLPADIPDAVGALMQRIDALAAVSGDIFQLMQALPPLVKVSRYGDVRKTDVGMIDHVLESLVSRICIGLPNACTALDEDSATDAYEKVDAMHGALKLLRNDAYELSWYETLQIIAEHTQVHGLVAGKACRILSENAVWKEGIVAQKFSLALSTAQPISYSAAWLEGFLQGSGMLLLLDDTLWGLLNQWVESLEDEAFTQALPVLRRSFSNFSKPERRKLGEKARHGKTGPSTATQSTGEAGFNHERAALTLPLISQLLGIQTETDG</sequence>
<feature type="region of interest" description="Disordered" evidence="1">
    <location>
        <begin position="109"/>
        <end position="128"/>
    </location>
</feature>
<dbReference type="Pfam" id="PF18934">
    <property type="entry name" value="DUF5682"/>
    <property type="match status" value="1"/>
</dbReference>
<gene>
    <name evidence="2" type="ORF">K4G66_27045</name>
</gene>
<proteinExistence type="predicted"/>
<name>A0AA49JIN7_9BACT</name>
<dbReference type="AlphaFoldDB" id="A0AA49JIN7"/>
<dbReference type="PANTHER" id="PTHR30634">
    <property type="entry name" value="OUTER MEMBRANE LOLAB LIPOPROTEIN INSERTION APPARATUS"/>
    <property type="match status" value="1"/>
</dbReference>
<dbReference type="InterPro" id="IPR050458">
    <property type="entry name" value="LolB"/>
</dbReference>
<feature type="compositionally biased region" description="Basic and acidic residues" evidence="1">
    <location>
        <begin position="118"/>
        <end position="128"/>
    </location>
</feature>
<evidence type="ECO:0000256" key="1">
    <source>
        <dbReference type="SAM" id="MobiDB-lite"/>
    </source>
</evidence>
<dbReference type="InterPro" id="IPR043737">
    <property type="entry name" value="DUF5682"/>
</dbReference>
<organism evidence="2">
    <name type="scientific">Roseihalotalea indica</name>
    <dbReference type="NCBI Taxonomy" id="2867963"/>
    <lineage>
        <taxon>Bacteria</taxon>
        <taxon>Pseudomonadati</taxon>
        <taxon>Bacteroidota</taxon>
        <taxon>Cytophagia</taxon>
        <taxon>Cytophagales</taxon>
        <taxon>Catalimonadaceae</taxon>
        <taxon>Roseihalotalea</taxon>
    </lineage>
</organism>
<feature type="compositionally biased region" description="Polar residues" evidence="1">
    <location>
        <begin position="705"/>
        <end position="714"/>
    </location>
</feature>